<proteinExistence type="predicted"/>
<organism evidence="1 2">
    <name type="scientific">Caerostris extrusa</name>
    <name type="common">Bark spider</name>
    <name type="synonym">Caerostris bankana</name>
    <dbReference type="NCBI Taxonomy" id="172846"/>
    <lineage>
        <taxon>Eukaryota</taxon>
        <taxon>Metazoa</taxon>
        <taxon>Ecdysozoa</taxon>
        <taxon>Arthropoda</taxon>
        <taxon>Chelicerata</taxon>
        <taxon>Arachnida</taxon>
        <taxon>Araneae</taxon>
        <taxon>Araneomorphae</taxon>
        <taxon>Entelegynae</taxon>
        <taxon>Araneoidea</taxon>
        <taxon>Araneidae</taxon>
        <taxon>Caerostris</taxon>
    </lineage>
</organism>
<comment type="caution">
    <text evidence="1">The sequence shown here is derived from an EMBL/GenBank/DDBJ whole genome shotgun (WGS) entry which is preliminary data.</text>
</comment>
<feature type="non-terminal residue" evidence="1">
    <location>
        <position position="132"/>
    </location>
</feature>
<dbReference type="AlphaFoldDB" id="A0AAV4WJU0"/>
<keyword evidence="2" id="KW-1185">Reference proteome</keyword>
<evidence type="ECO:0000313" key="1">
    <source>
        <dbReference type="EMBL" id="GIY81828.1"/>
    </source>
</evidence>
<gene>
    <name evidence="1" type="ORF">CEXT_779591</name>
</gene>
<name>A0AAV4WJU0_CAEEX</name>
<protein>
    <submittedName>
        <fullName evidence="1">Uncharacterized protein</fullName>
    </submittedName>
</protein>
<accession>A0AAV4WJU0</accession>
<sequence length="132" mass="15380">MYFESRFRYIVSQVFDTVTDFRFNLDCYRLFKIAFSWNNVLYSSSLINGKSVVDLVVVVDLLVVKIPLYSVSGILPHTHHTYHSSPVLVQIFWFNLKQRTLLCGLLSWKLVLVFQDLGIFHEGMEDVREAQG</sequence>
<dbReference type="EMBL" id="BPLR01016173">
    <property type="protein sequence ID" value="GIY81828.1"/>
    <property type="molecule type" value="Genomic_DNA"/>
</dbReference>
<dbReference type="Proteomes" id="UP001054945">
    <property type="component" value="Unassembled WGS sequence"/>
</dbReference>
<reference evidence="1 2" key="1">
    <citation type="submission" date="2021-06" db="EMBL/GenBank/DDBJ databases">
        <title>Caerostris extrusa draft genome.</title>
        <authorList>
            <person name="Kono N."/>
            <person name="Arakawa K."/>
        </authorList>
    </citation>
    <scope>NUCLEOTIDE SEQUENCE [LARGE SCALE GENOMIC DNA]</scope>
</reference>
<evidence type="ECO:0000313" key="2">
    <source>
        <dbReference type="Proteomes" id="UP001054945"/>
    </source>
</evidence>